<dbReference type="PANTHER" id="PTHR43038">
    <property type="entry name" value="ATP-BINDING CASSETTE, SUB-FAMILY H, MEMBER 1"/>
    <property type="match status" value="1"/>
</dbReference>
<dbReference type="Pfam" id="PF00005">
    <property type="entry name" value="ABC_tran"/>
    <property type="match status" value="1"/>
</dbReference>
<dbReference type="GO" id="GO:0005524">
    <property type="term" value="F:ATP binding"/>
    <property type="evidence" value="ECO:0007669"/>
    <property type="project" value="InterPro"/>
</dbReference>
<name>A0A7R9KPE8_9ACAR</name>
<sequence>MEINGINRGEGVVVQNLCFGYNRSGKPEIQDANLCVPRGVIYGLLGPSGCGKTTLLRCIIGRLKPRKGLVRVFDTQPGTGESGIPGPGIGYMPQELALISQFTIKETLRYYAGFCNTDRTLFNKRMHFLLQLLELSHLENKFVDNLSGGQKRRVSLAIALINNPPLLILDEPTVS</sequence>
<evidence type="ECO:0000313" key="3">
    <source>
        <dbReference type="Proteomes" id="UP000759131"/>
    </source>
</evidence>
<dbReference type="EMBL" id="OC858851">
    <property type="protein sequence ID" value="CAD7626924.1"/>
    <property type="molecule type" value="Genomic_DNA"/>
</dbReference>
<dbReference type="InterPro" id="IPR017871">
    <property type="entry name" value="ABC_transporter-like_CS"/>
</dbReference>
<accession>A0A7R9KPE8</accession>
<feature type="domain" description="ABC transporter" evidence="1">
    <location>
        <begin position="30"/>
        <end position="173"/>
    </location>
</feature>
<dbReference type="PANTHER" id="PTHR43038:SF3">
    <property type="entry name" value="ABC TRANSPORTER G FAMILY MEMBER 20 ISOFORM X1"/>
    <property type="match status" value="1"/>
</dbReference>
<proteinExistence type="predicted"/>
<dbReference type="EMBL" id="CAJPIZ010004276">
    <property type="protein sequence ID" value="CAG2107354.1"/>
    <property type="molecule type" value="Genomic_DNA"/>
</dbReference>
<dbReference type="GO" id="GO:0016887">
    <property type="term" value="F:ATP hydrolysis activity"/>
    <property type="evidence" value="ECO:0007669"/>
    <property type="project" value="InterPro"/>
</dbReference>
<dbReference type="InterPro" id="IPR027417">
    <property type="entry name" value="P-loop_NTPase"/>
</dbReference>
<organism evidence="2">
    <name type="scientific">Medioppia subpectinata</name>
    <dbReference type="NCBI Taxonomy" id="1979941"/>
    <lineage>
        <taxon>Eukaryota</taxon>
        <taxon>Metazoa</taxon>
        <taxon>Ecdysozoa</taxon>
        <taxon>Arthropoda</taxon>
        <taxon>Chelicerata</taxon>
        <taxon>Arachnida</taxon>
        <taxon>Acari</taxon>
        <taxon>Acariformes</taxon>
        <taxon>Sarcoptiformes</taxon>
        <taxon>Oribatida</taxon>
        <taxon>Brachypylina</taxon>
        <taxon>Oppioidea</taxon>
        <taxon>Oppiidae</taxon>
        <taxon>Medioppia</taxon>
    </lineage>
</organism>
<reference evidence="2" key="1">
    <citation type="submission" date="2020-11" db="EMBL/GenBank/DDBJ databases">
        <authorList>
            <person name="Tran Van P."/>
        </authorList>
    </citation>
    <scope>NUCLEOTIDE SEQUENCE</scope>
</reference>
<gene>
    <name evidence="2" type="ORF">OSB1V03_LOCUS7356</name>
</gene>
<dbReference type="AlphaFoldDB" id="A0A7R9KPE8"/>
<protein>
    <recommendedName>
        <fullName evidence="1">ABC transporter domain-containing protein</fullName>
    </recommendedName>
</protein>
<dbReference type="OrthoDB" id="6150516at2759"/>
<keyword evidence="3" id="KW-1185">Reference proteome</keyword>
<dbReference type="Gene3D" id="3.40.50.300">
    <property type="entry name" value="P-loop containing nucleotide triphosphate hydrolases"/>
    <property type="match status" value="1"/>
</dbReference>
<dbReference type="InterPro" id="IPR003439">
    <property type="entry name" value="ABC_transporter-like_ATP-bd"/>
</dbReference>
<dbReference type="SUPFAM" id="SSF52540">
    <property type="entry name" value="P-loop containing nucleoside triphosphate hydrolases"/>
    <property type="match status" value="1"/>
</dbReference>
<evidence type="ECO:0000259" key="1">
    <source>
        <dbReference type="Pfam" id="PF00005"/>
    </source>
</evidence>
<evidence type="ECO:0000313" key="2">
    <source>
        <dbReference type="EMBL" id="CAD7626924.1"/>
    </source>
</evidence>
<dbReference type="Proteomes" id="UP000759131">
    <property type="component" value="Unassembled WGS sequence"/>
</dbReference>
<feature type="non-terminal residue" evidence="2">
    <location>
        <position position="1"/>
    </location>
</feature>
<dbReference type="PROSITE" id="PS00211">
    <property type="entry name" value="ABC_TRANSPORTER_1"/>
    <property type="match status" value="1"/>
</dbReference>